<name>A0AA38MEG5_9CUCU</name>
<accession>A0AA38MEG5</accession>
<keyword evidence="2" id="KW-1185">Reference proteome</keyword>
<sequence>MRINSNLITIGEIKQISHVNGHCCFCSNRSTPGTWARSAGTCLKKRANTQRTSVILGGVTPEMRGFRVFNEGGIRGGHRQSRRAVGRREGAATVYTFAADRGQDILIANSKIVNTNFVFNTCDRRVIGTR</sequence>
<protein>
    <submittedName>
        <fullName evidence="1">Uncharacterized protein</fullName>
    </submittedName>
</protein>
<reference evidence="1" key="1">
    <citation type="journal article" date="2023" name="G3 (Bethesda)">
        <title>Whole genome assemblies of Zophobas morio and Tenebrio molitor.</title>
        <authorList>
            <person name="Kaur S."/>
            <person name="Stinson S.A."/>
            <person name="diCenzo G.C."/>
        </authorList>
    </citation>
    <scope>NUCLEOTIDE SEQUENCE</scope>
    <source>
        <strain evidence="1">QUZm001</strain>
    </source>
</reference>
<dbReference type="Proteomes" id="UP001168821">
    <property type="component" value="Unassembled WGS sequence"/>
</dbReference>
<proteinExistence type="predicted"/>
<evidence type="ECO:0000313" key="1">
    <source>
        <dbReference type="EMBL" id="KAJ3653316.1"/>
    </source>
</evidence>
<comment type="caution">
    <text evidence="1">The sequence shown here is derived from an EMBL/GenBank/DDBJ whole genome shotgun (WGS) entry which is preliminary data.</text>
</comment>
<gene>
    <name evidence="1" type="ORF">Zmor_012574</name>
</gene>
<dbReference type="EMBL" id="JALNTZ010000004">
    <property type="protein sequence ID" value="KAJ3653316.1"/>
    <property type="molecule type" value="Genomic_DNA"/>
</dbReference>
<evidence type="ECO:0000313" key="2">
    <source>
        <dbReference type="Proteomes" id="UP001168821"/>
    </source>
</evidence>
<organism evidence="1 2">
    <name type="scientific">Zophobas morio</name>
    <dbReference type="NCBI Taxonomy" id="2755281"/>
    <lineage>
        <taxon>Eukaryota</taxon>
        <taxon>Metazoa</taxon>
        <taxon>Ecdysozoa</taxon>
        <taxon>Arthropoda</taxon>
        <taxon>Hexapoda</taxon>
        <taxon>Insecta</taxon>
        <taxon>Pterygota</taxon>
        <taxon>Neoptera</taxon>
        <taxon>Endopterygota</taxon>
        <taxon>Coleoptera</taxon>
        <taxon>Polyphaga</taxon>
        <taxon>Cucujiformia</taxon>
        <taxon>Tenebrionidae</taxon>
        <taxon>Zophobas</taxon>
    </lineage>
</organism>
<dbReference type="AlphaFoldDB" id="A0AA38MEG5"/>